<dbReference type="CDD" id="cd03802">
    <property type="entry name" value="GT4_AviGT4-like"/>
    <property type="match status" value="1"/>
</dbReference>
<dbReference type="InterPro" id="IPR028098">
    <property type="entry name" value="Glyco_trans_4-like_N"/>
</dbReference>
<comment type="caution">
    <text evidence="3">The sequence shown here is derived from an EMBL/GenBank/DDBJ whole genome shotgun (WGS) entry which is preliminary data.</text>
</comment>
<dbReference type="Pfam" id="PF13439">
    <property type="entry name" value="Glyco_transf_4"/>
    <property type="match status" value="1"/>
</dbReference>
<feature type="domain" description="Glycosyl transferase family 1" evidence="1">
    <location>
        <begin position="193"/>
        <end position="331"/>
    </location>
</feature>
<organism evidence="3 4">
    <name type="scientific">candidate division WWE3 bacterium CG22_combo_CG10-13_8_21_14_all_39_12</name>
    <dbReference type="NCBI Taxonomy" id="1975094"/>
    <lineage>
        <taxon>Bacteria</taxon>
        <taxon>Katanobacteria</taxon>
    </lineage>
</organism>
<dbReference type="SUPFAM" id="SSF53756">
    <property type="entry name" value="UDP-Glycosyltransferase/glycogen phosphorylase"/>
    <property type="match status" value="1"/>
</dbReference>
<evidence type="ECO:0000259" key="2">
    <source>
        <dbReference type="Pfam" id="PF13439"/>
    </source>
</evidence>
<sequence length="366" mass="41588">MDKPLKIAQVTNLYESVPPQNKGGLEQMVSYLTEELVSMGHDVTLFGTADSKTTANLVPLWPTAVSQDKPSQIREMSWYADLAVANVLEQADDFDIIHDHTYFVGSRYGHLTSTPILTTMHHPVSFETHLLNEFPPEYRDFAMRQDQHFLKETTTVTVSEFQRMELQKQLNRKGVVIHNGIPLSEWQDPNLDTGSYFAYLGYISGNKGVYEAIQATLSTEEILKIAGPIDDHDENSKKYFSQKVEPFIDEKQIQYVGGLNLKEKQEFLKNAKATLMPIQWDEPFGLVAIESLAMGTPVIAFNRGALPEIIENGVSGFLVNSVEEMTSRMHEVNLLSRHDARNKYEENFTARSMAIQYEELYRSLIN</sequence>
<dbReference type="Pfam" id="PF00534">
    <property type="entry name" value="Glycos_transf_1"/>
    <property type="match status" value="1"/>
</dbReference>
<dbReference type="PANTHER" id="PTHR12526:SF595">
    <property type="entry name" value="BLL5217 PROTEIN"/>
    <property type="match status" value="1"/>
</dbReference>
<dbReference type="AlphaFoldDB" id="A0A2H0BH44"/>
<dbReference type="Proteomes" id="UP000228495">
    <property type="component" value="Unassembled WGS sequence"/>
</dbReference>
<evidence type="ECO:0000313" key="3">
    <source>
        <dbReference type="EMBL" id="PIP56996.1"/>
    </source>
</evidence>
<proteinExistence type="predicted"/>
<dbReference type="InterPro" id="IPR001296">
    <property type="entry name" value="Glyco_trans_1"/>
</dbReference>
<accession>A0A2H0BH44</accession>
<reference evidence="3 4" key="1">
    <citation type="submission" date="2017-09" db="EMBL/GenBank/DDBJ databases">
        <title>Depth-based differentiation of microbial function through sediment-hosted aquifers and enrichment of novel symbionts in the deep terrestrial subsurface.</title>
        <authorList>
            <person name="Probst A.J."/>
            <person name="Ladd B."/>
            <person name="Jarett J.K."/>
            <person name="Geller-Mcgrath D.E."/>
            <person name="Sieber C.M."/>
            <person name="Emerson J.B."/>
            <person name="Anantharaman K."/>
            <person name="Thomas B.C."/>
            <person name="Malmstrom R."/>
            <person name="Stieglmeier M."/>
            <person name="Klingl A."/>
            <person name="Woyke T."/>
            <person name="Ryan C.M."/>
            <person name="Banfield J.F."/>
        </authorList>
    </citation>
    <scope>NUCLEOTIDE SEQUENCE [LARGE SCALE GENOMIC DNA]</scope>
    <source>
        <strain evidence="3">CG22_combo_CG10-13_8_21_14_all_39_12</strain>
    </source>
</reference>
<evidence type="ECO:0000313" key="4">
    <source>
        <dbReference type="Proteomes" id="UP000228495"/>
    </source>
</evidence>
<name>A0A2H0BH44_UNCKA</name>
<dbReference type="Gene3D" id="3.40.50.2000">
    <property type="entry name" value="Glycogen Phosphorylase B"/>
    <property type="match status" value="2"/>
</dbReference>
<keyword evidence="3" id="KW-0808">Transferase</keyword>
<feature type="domain" description="Glycosyltransferase subfamily 4-like N-terminal" evidence="2">
    <location>
        <begin position="23"/>
        <end position="184"/>
    </location>
</feature>
<gene>
    <name evidence="3" type="ORF">COX05_00105</name>
</gene>
<evidence type="ECO:0000259" key="1">
    <source>
        <dbReference type="Pfam" id="PF00534"/>
    </source>
</evidence>
<dbReference type="GO" id="GO:0016757">
    <property type="term" value="F:glycosyltransferase activity"/>
    <property type="evidence" value="ECO:0007669"/>
    <property type="project" value="InterPro"/>
</dbReference>
<protein>
    <submittedName>
        <fullName evidence="3">Glycosyl transferase</fullName>
    </submittedName>
</protein>
<dbReference type="EMBL" id="PCSU01000001">
    <property type="protein sequence ID" value="PIP56996.1"/>
    <property type="molecule type" value="Genomic_DNA"/>
</dbReference>
<dbReference type="PANTHER" id="PTHR12526">
    <property type="entry name" value="GLYCOSYLTRANSFERASE"/>
    <property type="match status" value="1"/>
</dbReference>